<accession>A0AAV6Y1Q5</accession>
<keyword evidence="2" id="KW-1185">Reference proteome</keyword>
<sequence length="90" mass="9831">MSSGSSSLPILQIQDSGSNLEVVLISGVRKNFKLHEIISIVQEEGAEVINVSLSHNGDKIFHTIQAQVKVSRVGVDSSRICERIQELMIS</sequence>
<name>A0AAV6Y1Q5_9LAMI</name>
<proteinExistence type="predicted"/>
<gene>
    <name evidence="1" type="ORF">BUALT_Bualt02G0143200</name>
</gene>
<reference evidence="1" key="1">
    <citation type="submission" date="2019-10" db="EMBL/GenBank/DDBJ databases">
        <authorList>
            <person name="Zhang R."/>
            <person name="Pan Y."/>
            <person name="Wang J."/>
            <person name="Ma R."/>
            <person name="Yu S."/>
        </authorList>
    </citation>
    <scope>NUCLEOTIDE SEQUENCE</scope>
    <source>
        <strain evidence="1">LA-IB0</strain>
        <tissue evidence="1">Leaf</tissue>
    </source>
</reference>
<dbReference type="AlphaFoldDB" id="A0AAV6Y1Q5"/>
<dbReference type="Proteomes" id="UP000826271">
    <property type="component" value="Unassembled WGS sequence"/>
</dbReference>
<evidence type="ECO:0000313" key="1">
    <source>
        <dbReference type="EMBL" id="KAG8388608.1"/>
    </source>
</evidence>
<comment type="caution">
    <text evidence="1">The sequence shown here is derived from an EMBL/GenBank/DDBJ whole genome shotgun (WGS) entry which is preliminary data.</text>
</comment>
<dbReference type="EMBL" id="WHWC01000002">
    <property type="protein sequence ID" value="KAG8388608.1"/>
    <property type="molecule type" value="Genomic_DNA"/>
</dbReference>
<evidence type="ECO:0000313" key="2">
    <source>
        <dbReference type="Proteomes" id="UP000826271"/>
    </source>
</evidence>
<organism evidence="1 2">
    <name type="scientific">Buddleja alternifolia</name>
    <dbReference type="NCBI Taxonomy" id="168488"/>
    <lineage>
        <taxon>Eukaryota</taxon>
        <taxon>Viridiplantae</taxon>
        <taxon>Streptophyta</taxon>
        <taxon>Embryophyta</taxon>
        <taxon>Tracheophyta</taxon>
        <taxon>Spermatophyta</taxon>
        <taxon>Magnoliopsida</taxon>
        <taxon>eudicotyledons</taxon>
        <taxon>Gunneridae</taxon>
        <taxon>Pentapetalae</taxon>
        <taxon>asterids</taxon>
        <taxon>lamiids</taxon>
        <taxon>Lamiales</taxon>
        <taxon>Scrophulariaceae</taxon>
        <taxon>Buddlejeae</taxon>
        <taxon>Buddleja</taxon>
    </lineage>
</organism>
<protein>
    <submittedName>
        <fullName evidence="1">Uncharacterized protein</fullName>
    </submittedName>
</protein>